<protein>
    <submittedName>
        <fullName evidence="2">Uncharacterized protein</fullName>
    </submittedName>
</protein>
<accession>A0AAV0HX16</accession>
<gene>
    <name evidence="2" type="ORF">LITE_LOCUS6042</name>
</gene>
<keyword evidence="3" id="KW-1185">Reference proteome</keyword>
<sequence>MIDRFSPIFPDAKQNFHAAAAIAIMLRRKPTKIDVSIEDKEEIEQARKTAADAAAIPSAGDALVRLLDRTQSNNPAAPSKSQRIGLSSS</sequence>
<name>A0AAV0HX16_9ROSI</name>
<comment type="caution">
    <text evidence="2">The sequence shown here is derived from an EMBL/GenBank/DDBJ whole genome shotgun (WGS) entry which is preliminary data.</text>
</comment>
<dbReference type="AlphaFoldDB" id="A0AAV0HX16"/>
<reference evidence="2" key="1">
    <citation type="submission" date="2022-08" db="EMBL/GenBank/DDBJ databases">
        <authorList>
            <person name="Gutierrez-Valencia J."/>
        </authorList>
    </citation>
    <scope>NUCLEOTIDE SEQUENCE</scope>
</reference>
<organism evidence="2 3">
    <name type="scientific">Linum tenue</name>
    <dbReference type="NCBI Taxonomy" id="586396"/>
    <lineage>
        <taxon>Eukaryota</taxon>
        <taxon>Viridiplantae</taxon>
        <taxon>Streptophyta</taxon>
        <taxon>Embryophyta</taxon>
        <taxon>Tracheophyta</taxon>
        <taxon>Spermatophyta</taxon>
        <taxon>Magnoliopsida</taxon>
        <taxon>eudicotyledons</taxon>
        <taxon>Gunneridae</taxon>
        <taxon>Pentapetalae</taxon>
        <taxon>rosids</taxon>
        <taxon>fabids</taxon>
        <taxon>Malpighiales</taxon>
        <taxon>Linaceae</taxon>
        <taxon>Linum</taxon>
    </lineage>
</organism>
<proteinExistence type="predicted"/>
<evidence type="ECO:0000313" key="3">
    <source>
        <dbReference type="Proteomes" id="UP001154282"/>
    </source>
</evidence>
<evidence type="ECO:0000256" key="1">
    <source>
        <dbReference type="SAM" id="MobiDB-lite"/>
    </source>
</evidence>
<dbReference type="EMBL" id="CAMGYJ010000003">
    <property type="protein sequence ID" value="CAI0388959.1"/>
    <property type="molecule type" value="Genomic_DNA"/>
</dbReference>
<evidence type="ECO:0000313" key="2">
    <source>
        <dbReference type="EMBL" id="CAI0388959.1"/>
    </source>
</evidence>
<dbReference type="Proteomes" id="UP001154282">
    <property type="component" value="Unassembled WGS sequence"/>
</dbReference>
<feature type="region of interest" description="Disordered" evidence="1">
    <location>
        <begin position="70"/>
        <end position="89"/>
    </location>
</feature>